<evidence type="ECO:0000256" key="1">
    <source>
        <dbReference type="ARBA" id="ARBA00007734"/>
    </source>
</evidence>
<comment type="similarity">
    <text evidence="2">Belongs to the virb1 family.</text>
</comment>
<dbReference type="InterPro" id="IPR023346">
    <property type="entry name" value="Lysozyme-like_dom_sf"/>
</dbReference>
<protein>
    <submittedName>
        <fullName evidence="5">Lytic transglycosylase domain-containing protein</fullName>
    </submittedName>
</protein>
<comment type="caution">
    <text evidence="5">The sequence shown here is derived from an EMBL/GenBank/DDBJ whole genome shotgun (WGS) entry which is preliminary data.</text>
</comment>
<dbReference type="Proteomes" id="UP000318681">
    <property type="component" value="Unassembled WGS sequence"/>
</dbReference>
<feature type="chain" id="PRO_5022158399" evidence="3">
    <location>
        <begin position="24"/>
        <end position="212"/>
    </location>
</feature>
<proteinExistence type="inferred from homology"/>
<dbReference type="SUPFAM" id="SSF53955">
    <property type="entry name" value="Lysozyme-like"/>
    <property type="match status" value="1"/>
</dbReference>
<dbReference type="EMBL" id="VNIM01000002">
    <property type="protein sequence ID" value="TVV77414.1"/>
    <property type="molecule type" value="Genomic_DNA"/>
</dbReference>
<gene>
    <name evidence="5" type="ORF">FOY91_01290</name>
</gene>
<reference evidence="5 6" key="1">
    <citation type="submission" date="2019-07" db="EMBL/GenBank/DDBJ databases">
        <title>Sphingomonas solaris sp. nov., isolated from a solar panel from Boston, Massachusetts.</title>
        <authorList>
            <person name="Tanner K."/>
            <person name="Pascual J."/>
            <person name="Mancuso C."/>
            <person name="Pereto J."/>
            <person name="Khalil A."/>
            <person name="Vilanova C."/>
        </authorList>
    </citation>
    <scope>NUCLEOTIDE SEQUENCE [LARGE SCALE GENOMIC DNA]</scope>
    <source>
        <strain evidence="5 6">R4DWN</strain>
    </source>
</reference>
<dbReference type="RefSeq" id="WP_145147291.1">
    <property type="nucleotide sequence ID" value="NZ_VNIM01000002.1"/>
</dbReference>
<evidence type="ECO:0000256" key="2">
    <source>
        <dbReference type="ARBA" id="ARBA00009387"/>
    </source>
</evidence>
<dbReference type="InterPro" id="IPR008258">
    <property type="entry name" value="Transglycosylase_SLT_dom_1"/>
</dbReference>
<organism evidence="5 6">
    <name type="scientific">Alterirhizorhabdus solaris</name>
    <dbReference type="NCBI Taxonomy" id="2529389"/>
    <lineage>
        <taxon>Bacteria</taxon>
        <taxon>Pseudomonadati</taxon>
        <taxon>Pseudomonadota</taxon>
        <taxon>Alphaproteobacteria</taxon>
        <taxon>Sphingomonadales</taxon>
        <taxon>Rhizorhabdaceae</taxon>
        <taxon>Alterirhizorhabdus</taxon>
    </lineage>
</organism>
<keyword evidence="3" id="KW-0732">Signal</keyword>
<sequence>MIRFLLPCVSALALVAISQPALAAQSSPSAEAPIGPSVDEGVSPPPGFTLVEHRMAAAGQLPPVPRINLVAPRATLRPSITRQARTHVLAFIRAAEMRHALPLGLLEALVEVESAFEPGAISRAGAMGLSQLMPATARALGVLNPFDARANVDGGARYLRAMLDRFGSINLALAAYNAGPGAVLRSRGVPANGETPAYVGKVLAAWSLGVVR</sequence>
<feature type="domain" description="Transglycosylase SLT" evidence="4">
    <location>
        <begin position="92"/>
        <end position="187"/>
    </location>
</feature>
<keyword evidence="6" id="KW-1185">Reference proteome</keyword>
<dbReference type="PANTHER" id="PTHR37423">
    <property type="entry name" value="SOLUBLE LYTIC MUREIN TRANSGLYCOSYLASE-RELATED"/>
    <property type="match status" value="1"/>
</dbReference>
<dbReference type="Pfam" id="PF01464">
    <property type="entry name" value="SLT"/>
    <property type="match status" value="1"/>
</dbReference>
<evidence type="ECO:0000256" key="3">
    <source>
        <dbReference type="SAM" id="SignalP"/>
    </source>
</evidence>
<dbReference type="OrthoDB" id="9815002at2"/>
<feature type="signal peptide" evidence="3">
    <location>
        <begin position="1"/>
        <end position="23"/>
    </location>
</feature>
<evidence type="ECO:0000259" key="4">
    <source>
        <dbReference type="Pfam" id="PF01464"/>
    </source>
</evidence>
<dbReference type="AlphaFoldDB" id="A0A558RDH9"/>
<dbReference type="Gene3D" id="1.10.530.10">
    <property type="match status" value="1"/>
</dbReference>
<dbReference type="PANTHER" id="PTHR37423:SF2">
    <property type="entry name" value="MEMBRANE-BOUND LYTIC MUREIN TRANSGLYCOSYLASE C"/>
    <property type="match status" value="1"/>
</dbReference>
<comment type="similarity">
    <text evidence="1">Belongs to the transglycosylase Slt family.</text>
</comment>
<dbReference type="CDD" id="cd00254">
    <property type="entry name" value="LT-like"/>
    <property type="match status" value="1"/>
</dbReference>
<accession>A0A558RDH9</accession>
<evidence type="ECO:0000313" key="6">
    <source>
        <dbReference type="Proteomes" id="UP000318681"/>
    </source>
</evidence>
<evidence type="ECO:0000313" key="5">
    <source>
        <dbReference type="EMBL" id="TVV77414.1"/>
    </source>
</evidence>
<name>A0A558RDH9_9SPHN</name>